<comment type="subcellular location">
    <subcellularLocation>
        <location evidence="1">Cell membrane</location>
        <topology evidence="1">Multi-pass membrane protein</topology>
    </subcellularLocation>
</comment>
<keyword evidence="2" id="KW-1003">Cell membrane</keyword>
<evidence type="ECO:0000256" key="6">
    <source>
        <dbReference type="ARBA" id="ARBA00043993"/>
    </source>
</evidence>
<feature type="domain" description="Integral membrane bound transporter" evidence="7">
    <location>
        <begin position="368"/>
        <end position="482"/>
    </location>
</feature>
<evidence type="ECO:0000256" key="1">
    <source>
        <dbReference type="ARBA" id="ARBA00004651"/>
    </source>
</evidence>
<dbReference type="EMBL" id="JBHMCY010000002">
    <property type="protein sequence ID" value="MFB9461454.1"/>
    <property type="molecule type" value="Genomic_DNA"/>
</dbReference>
<gene>
    <name evidence="8" type="ORF">ACFF45_01570</name>
</gene>
<dbReference type="RefSeq" id="WP_381340811.1">
    <property type="nucleotide sequence ID" value="NZ_JBHMCY010000002.1"/>
</dbReference>
<evidence type="ECO:0000313" key="8">
    <source>
        <dbReference type="EMBL" id="MFB9461454.1"/>
    </source>
</evidence>
<evidence type="ECO:0000256" key="4">
    <source>
        <dbReference type="ARBA" id="ARBA00022989"/>
    </source>
</evidence>
<dbReference type="PANTHER" id="PTHR30509">
    <property type="entry name" value="P-HYDROXYBENZOIC ACID EFFLUX PUMP SUBUNIT-RELATED"/>
    <property type="match status" value="1"/>
</dbReference>
<keyword evidence="3" id="KW-0812">Transmembrane</keyword>
<sequence>MYRRVVRALPPWLAHALRAQRGPVPWSAVGRGALAAGPLLCAAVLLERPSAGVVAAIAAMLAGINDRPGSRRAAVRRLGVPALAGAAGLLIGTYAGQHAGATAQTLLLTGLGLAAGSVSAVGPVASAAGTQLLVASAVGAGMPLPEPGWQRALAFLAGAGWLLVLRLLLPTPGAPAGDHRHGGERQAVADVYDAVADLLDAVATEHATARRAALTAALDHAQDALTGPRLRRYASSAAERRLRAQYAAALPLAEAATALAWAGERHCGRASAGPRRLAAAVRGNTHSGPLPAPSRSLPALRALDDALLHAAEAFDRGKGGDPPRRRRTAGDLLRAVLGAGGREYGLRVALCMGAGVALAQALRHAQWYGPHEHWYWLPATVVFLVKPDLGPLVSRVLCRAAGTVLGALLFAGCAAVLPRPEGLVALVAVSGALIPVATRHFAAQTAVVTVLVLALVMAGGEPQASAGRIGETLLACAIVLVVGHLPLPGQHGGRVRARLAVAGRAAQAYLAHVLSGSDDRAARWTLRREAYRALAEARGTIALAAAELPALARHTAGADEVAGTLERLVDTTTACAVHLDDTGRLTPRHTERLAALAGELRAGRRRLGLRESELPAAV</sequence>
<reference evidence="8 9" key="1">
    <citation type="submission" date="2024-09" db="EMBL/GenBank/DDBJ databases">
        <authorList>
            <person name="Sun Q."/>
            <person name="Mori K."/>
        </authorList>
    </citation>
    <scope>NUCLEOTIDE SEQUENCE [LARGE SCALE GENOMIC DNA]</scope>
    <source>
        <strain evidence="8 9">JCM 6917</strain>
    </source>
</reference>
<comment type="similarity">
    <text evidence="6">Belongs to the YccS/YhfK family.</text>
</comment>
<accession>A0ABV5MUV5</accession>
<dbReference type="Pfam" id="PF13515">
    <property type="entry name" value="FUSC_2"/>
    <property type="match status" value="1"/>
</dbReference>
<dbReference type="Proteomes" id="UP001589709">
    <property type="component" value="Unassembled WGS sequence"/>
</dbReference>
<protein>
    <submittedName>
        <fullName evidence="8">FUSC family protein</fullName>
    </submittedName>
</protein>
<comment type="caution">
    <text evidence="8">The sequence shown here is derived from an EMBL/GenBank/DDBJ whole genome shotgun (WGS) entry which is preliminary data.</text>
</comment>
<evidence type="ECO:0000313" key="9">
    <source>
        <dbReference type="Proteomes" id="UP001589709"/>
    </source>
</evidence>
<keyword evidence="9" id="KW-1185">Reference proteome</keyword>
<evidence type="ECO:0000256" key="5">
    <source>
        <dbReference type="ARBA" id="ARBA00023136"/>
    </source>
</evidence>
<organism evidence="8 9">
    <name type="scientific">Streptomyces cinereospinus</name>
    <dbReference type="NCBI Taxonomy" id="285561"/>
    <lineage>
        <taxon>Bacteria</taxon>
        <taxon>Bacillati</taxon>
        <taxon>Actinomycetota</taxon>
        <taxon>Actinomycetes</taxon>
        <taxon>Kitasatosporales</taxon>
        <taxon>Streptomycetaceae</taxon>
        <taxon>Streptomyces</taxon>
    </lineage>
</organism>
<evidence type="ECO:0000256" key="3">
    <source>
        <dbReference type="ARBA" id="ARBA00022692"/>
    </source>
</evidence>
<evidence type="ECO:0000259" key="7">
    <source>
        <dbReference type="Pfam" id="PF13515"/>
    </source>
</evidence>
<evidence type="ECO:0000256" key="2">
    <source>
        <dbReference type="ARBA" id="ARBA00022475"/>
    </source>
</evidence>
<keyword evidence="4" id="KW-1133">Transmembrane helix</keyword>
<dbReference type="PANTHER" id="PTHR30509:SF9">
    <property type="entry name" value="MULTIDRUG RESISTANCE PROTEIN MDTO"/>
    <property type="match status" value="1"/>
</dbReference>
<keyword evidence="5" id="KW-0472">Membrane</keyword>
<name>A0ABV5MUV5_9ACTN</name>
<proteinExistence type="inferred from homology"/>
<dbReference type="InterPro" id="IPR049453">
    <property type="entry name" value="Memb_transporter_dom"/>
</dbReference>